<gene>
    <name evidence="1" type="ORF">GCM10023156_30560</name>
</gene>
<comment type="caution">
    <text evidence="1">The sequence shown here is derived from an EMBL/GenBank/DDBJ whole genome shotgun (WGS) entry which is preliminary data.</text>
</comment>
<protein>
    <submittedName>
        <fullName evidence="1">Uncharacterized protein</fullName>
    </submittedName>
</protein>
<proteinExistence type="predicted"/>
<accession>A0ABP8MTU8</accession>
<organism evidence="1 2">
    <name type="scientific">Novipirellula rosea</name>
    <dbReference type="NCBI Taxonomy" id="1031540"/>
    <lineage>
        <taxon>Bacteria</taxon>
        <taxon>Pseudomonadati</taxon>
        <taxon>Planctomycetota</taxon>
        <taxon>Planctomycetia</taxon>
        <taxon>Pirellulales</taxon>
        <taxon>Pirellulaceae</taxon>
        <taxon>Novipirellula</taxon>
    </lineage>
</organism>
<reference evidence="2" key="1">
    <citation type="journal article" date="2019" name="Int. J. Syst. Evol. Microbiol.">
        <title>The Global Catalogue of Microorganisms (GCM) 10K type strain sequencing project: providing services to taxonomists for standard genome sequencing and annotation.</title>
        <authorList>
            <consortium name="The Broad Institute Genomics Platform"/>
            <consortium name="The Broad Institute Genome Sequencing Center for Infectious Disease"/>
            <person name="Wu L."/>
            <person name="Ma J."/>
        </authorList>
    </citation>
    <scope>NUCLEOTIDE SEQUENCE [LARGE SCALE GENOMIC DNA]</scope>
    <source>
        <strain evidence="2">JCM 17759</strain>
    </source>
</reference>
<dbReference type="EMBL" id="BAABGA010000035">
    <property type="protein sequence ID" value="GAA4455857.1"/>
    <property type="molecule type" value="Genomic_DNA"/>
</dbReference>
<evidence type="ECO:0000313" key="2">
    <source>
        <dbReference type="Proteomes" id="UP001500840"/>
    </source>
</evidence>
<keyword evidence="2" id="KW-1185">Reference proteome</keyword>
<name>A0ABP8MTU8_9BACT</name>
<evidence type="ECO:0000313" key="1">
    <source>
        <dbReference type="EMBL" id="GAA4455857.1"/>
    </source>
</evidence>
<sequence length="84" mass="9520">MKGIKNVGEGILRTQPCAITAASGWRGKCLTTRNELDQSEKFKELEAKEEQFKEIEKTKAFSLLAKFQAVQTTVIHRVERQAKP</sequence>
<dbReference type="RefSeq" id="WP_345323371.1">
    <property type="nucleotide sequence ID" value="NZ_BAABGA010000035.1"/>
</dbReference>
<dbReference type="Proteomes" id="UP001500840">
    <property type="component" value="Unassembled WGS sequence"/>
</dbReference>